<dbReference type="GO" id="GO:0008270">
    <property type="term" value="F:zinc ion binding"/>
    <property type="evidence" value="ECO:0007669"/>
    <property type="project" value="UniProtKB-KW"/>
</dbReference>
<evidence type="ECO:0000256" key="3">
    <source>
        <dbReference type="ARBA" id="ARBA00022737"/>
    </source>
</evidence>
<evidence type="ECO:0000259" key="8">
    <source>
        <dbReference type="PROSITE" id="PS50157"/>
    </source>
</evidence>
<feature type="domain" description="C2H2-type" evidence="8">
    <location>
        <begin position="385"/>
        <end position="413"/>
    </location>
</feature>
<dbReference type="PANTHER" id="PTHR16515">
    <property type="entry name" value="PR DOMAIN ZINC FINGER PROTEIN"/>
    <property type="match status" value="1"/>
</dbReference>
<gene>
    <name evidence="9" type="ORF">CHIRRI_LOCUS1406</name>
</gene>
<keyword evidence="6" id="KW-0539">Nucleus</keyword>
<comment type="subcellular location">
    <subcellularLocation>
        <location evidence="1">Nucleus</location>
    </subcellularLocation>
</comment>
<reference evidence="9" key="1">
    <citation type="submission" date="2022-01" db="EMBL/GenBank/DDBJ databases">
        <authorList>
            <person name="King R."/>
        </authorList>
    </citation>
    <scope>NUCLEOTIDE SEQUENCE</scope>
</reference>
<evidence type="ECO:0000256" key="4">
    <source>
        <dbReference type="ARBA" id="ARBA00022771"/>
    </source>
</evidence>
<dbReference type="OrthoDB" id="8685330at2759"/>
<dbReference type="AlphaFoldDB" id="A0A9N9RKH5"/>
<dbReference type="Pfam" id="PF00096">
    <property type="entry name" value="zf-C2H2"/>
    <property type="match status" value="4"/>
</dbReference>
<dbReference type="PROSITE" id="PS00028">
    <property type="entry name" value="ZINC_FINGER_C2H2_1"/>
    <property type="match status" value="5"/>
</dbReference>
<evidence type="ECO:0000256" key="5">
    <source>
        <dbReference type="ARBA" id="ARBA00022833"/>
    </source>
</evidence>
<dbReference type="SMART" id="SM00355">
    <property type="entry name" value="ZnF_C2H2"/>
    <property type="match status" value="5"/>
</dbReference>
<dbReference type="GO" id="GO:0010468">
    <property type="term" value="P:regulation of gene expression"/>
    <property type="evidence" value="ECO:0007669"/>
    <property type="project" value="TreeGrafter"/>
</dbReference>
<dbReference type="SUPFAM" id="SSF57667">
    <property type="entry name" value="beta-beta-alpha zinc fingers"/>
    <property type="match status" value="3"/>
</dbReference>
<keyword evidence="10" id="KW-1185">Reference proteome</keyword>
<dbReference type="PANTHER" id="PTHR16515:SF66">
    <property type="entry name" value="C2H2-TYPE DOMAIN-CONTAINING PROTEIN"/>
    <property type="match status" value="1"/>
</dbReference>
<organism evidence="9 10">
    <name type="scientific">Chironomus riparius</name>
    <dbReference type="NCBI Taxonomy" id="315576"/>
    <lineage>
        <taxon>Eukaryota</taxon>
        <taxon>Metazoa</taxon>
        <taxon>Ecdysozoa</taxon>
        <taxon>Arthropoda</taxon>
        <taxon>Hexapoda</taxon>
        <taxon>Insecta</taxon>
        <taxon>Pterygota</taxon>
        <taxon>Neoptera</taxon>
        <taxon>Endopterygota</taxon>
        <taxon>Diptera</taxon>
        <taxon>Nematocera</taxon>
        <taxon>Chironomoidea</taxon>
        <taxon>Chironomidae</taxon>
        <taxon>Chironominae</taxon>
        <taxon>Chironomus</taxon>
    </lineage>
</organism>
<keyword evidence="4 7" id="KW-0863">Zinc-finger</keyword>
<dbReference type="InterPro" id="IPR036236">
    <property type="entry name" value="Znf_C2H2_sf"/>
</dbReference>
<feature type="domain" description="C2H2-type" evidence="8">
    <location>
        <begin position="131"/>
        <end position="158"/>
    </location>
</feature>
<evidence type="ECO:0000256" key="7">
    <source>
        <dbReference type="PROSITE-ProRule" id="PRU00042"/>
    </source>
</evidence>
<reference evidence="9" key="2">
    <citation type="submission" date="2022-10" db="EMBL/GenBank/DDBJ databases">
        <authorList>
            <consortium name="ENA_rothamsted_submissions"/>
            <consortium name="culmorum"/>
            <person name="King R."/>
        </authorList>
    </citation>
    <scope>NUCLEOTIDE SEQUENCE</scope>
</reference>
<proteinExistence type="predicted"/>
<sequence length="517" mass="60990">MDFDWETVRFDFNLEENHFTSHDLYVPESNQSVDQQTQQNIQPVKRSREEMEQDEVFVFEVPVKSDDMNKSVVSIAYQVPHNPEEIIYEDNNDFNPDDLIEEEIFEDDEDVKYPQQENHIEYKNASGDIIYYCESCSLDFPSIAYLRRHQNTKKHQRALGMERRGKKVNQKRKYVRKNEVKHGLSFNVKQEVRKITDIFQVKQEVKRVPQVVKQEVIRIPQVVKQEVMTSPWYNQSDVRQDVSSITELTQEDIEILHAIDDQIFMLESEKTAKDFYENFNFDDDDTPIEKVKQFSTVEDILTDLIASSEPFFKNMPSNVVPKSQAIKQVPQFSEPMVQVPQFSRPIVQAQPLVYVKPAVHIQHQQRILQQPAQMMIKEEQPKSKIQCQMCPRTFNLRCHLTQHMNIVHTGNRNFKCTKCGKKYPSQELLNHHMEKHLGDKPFRCSKCVKSYNNKVDLKRHFKTHEEIKDHICKICGGGFVRSDHLEKHLIIHQKHNRVELGDRIRIRKGLPTKNVIC</sequence>
<feature type="domain" description="C2H2-type" evidence="8">
    <location>
        <begin position="442"/>
        <end position="469"/>
    </location>
</feature>
<evidence type="ECO:0000256" key="1">
    <source>
        <dbReference type="ARBA" id="ARBA00004123"/>
    </source>
</evidence>
<dbReference type="GO" id="GO:0005634">
    <property type="term" value="C:nucleus"/>
    <property type="evidence" value="ECO:0007669"/>
    <property type="project" value="UniProtKB-SubCell"/>
</dbReference>
<dbReference type="InterPro" id="IPR013087">
    <property type="entry name" value="Znf_C2H2_type"/>
</dbReference>
<dbReference type="Proteomes" id="UP001153620">
    <property type="component" value="Chromosome 1"/>
</dbReference>
<dbReference type="GO" id="GO:0003677">
    <property type="term" value="F:DNA binding"/>
    <property type="evidence" value="ECO:0007669"/>
    <property type="project" value="UniProtKB-ARBA"/>
</dbReference>
<accession>A0A9N9RKH5</accession>
<name>A0A9N9RKH5_9DIPT</name>
<dbReference type="FunFam" id="3.30.160.60:FF:000110">
    <property type="entry name" value="Zinc finger protein-like"/>
    <property type="match status" value="1"/>
</dbReference>
<dbReference type="EMBL" id="OU895877">
    <property type="protein sequence ID" value="CAG9798424.1"/>
    <property type="molecule type" value="Genomic_DNA"/>
</dbReference>
<dbReference type="InterPro" id="IPR050331">
    <property type="entry name" value="Zinc_finger"/>
</dbReference>
<keyword evidence="2" id="KW-0479">Metal-binding</keyword>
<dbReference type="PROSITE" id="PS50157">
    <property type="entry name" value="ZINC_FINGER_C2H2_2"/>
    <property type="match status" value="5"/>
</dbReference>
<keyword evidence="3" id="KW-0677">Repeat</keyword>
<evidence type="ECO:0000256" key="2">
    <source>
        <dbReference type="ARBA" id="ARBA00022723"/>
    </source>
</evidence>
<protein>
    <recommendedName>
        <fullName evidence="8">C2H2-type domain-containing protein</fullName>
    </recommendedName>
</protein>
<dbReference type="Gene3D" id="3.30.160.60">
    <property type="entry name" value="Classic Zinc Finger"/>
    <property type="match status" value="3"/>
</dbReference>
<evidence type="ECO:0000313" key="10">
    <source>
        <dbReference type="Proteomes" id="UP001153620"/>
    </source>
</evidence>
<evidence type="ECO:0000256" key="6">
    <source>
        <dbReference type="ARBA" id="ARBA00023242"/>
    </source>
</evidence>
<feature type="domain" description="C2H2-type" evidence="8">
    <location>
        <begin position="470"/>
        <end position="497"/>
    </location>
</feature>
<keyword evidence="5" id="KW-0862">Zinc</keyword>
<feature type="domain" description="C2H2-type" evidence="8">
    <location>
        <begin position="414"/>
        <end position="441"/>
    </location>
</feature>
<evidence type="ECO:0000313" key="9">
    <source>
        <dbReference type="EMBL" id="CAG9798424.1"/>
    </source>
</evidence>